<dbReference type="Pfam" id="PF09511">
    <property type="entry name" value="RNA_lig_T4_1"/>
    <property type="match status" value="1"/>
</dbReference>
<dbReference type="GO" id="GO:0016787">
    <property type="term" value="F:hydrolase activity"/>
    <property type="evidence" value="ECO:0007669"/>
    <property type="project" value="InterPro"/>
</dbReference>
<name>A0A2C6BMW4_FUSNP</name>
<accession>A0A2C6BMW4</accession>
<dbReference type="CDD" id="cd00144">
    <property type="entry name" value="MPP_PPP_family"/>
    <property type="match status" value="1"/>
</dbReference>
<dbReference type="RefSeq" id="WP_098974663.1">
    <property type="nucleotide sequence ID" value="NZ_CP077115.1"/>
</dbReference>
<reference evidence="3 4" key="1">
    <citation type="submission" date="2017-06" db="EMBL/GenBank/DDBJ databases">
        <title>Draft genome sequence of Fusobacterium nucleatum subsp. polymorphum KCOM 1271 (=ChDC F305).</title>
        <authorList>
            <person name="Kook J.-K."/>
            <person name="Park S.-N."/>
            <person name="Lim Y.K."/>
            <person name="Roh H."/>
        </authorList>
    </citation>
    <scope>NUCLEOTIDE SEQUENCE [LARGE SCALE GENOMIC DNA]</scope>
    <source>
        <strain evidence="4">KCOM 1271 (ChDC F305)</strain>
    </source>
</reference>
<sequence length="734" mass="86426">MPSRGRFRRTLLLLRGIQASGKSTWIKENNLEAYTLSADNIRLNIANPVLLEDGSYEISQKYNKVTWELLYKYLEMRMQNGDFTIIDATHSDIKLMNKYRDLANTYKYTMYCLEFDVSLEEALKRNKERDNYKYVPERVIERTYETIKNNEKLPSGLKKINSIDEIINFYTADVNEYKKVIIIGDIHSCAEPLKEILKDFNEETLYVFVGDYFDRGIQPVETFKIMLDLLEKPNVILIEGNHEEKSVKKFIYDEEKYTKSFEETTLLPLLKEYDVNYVRASLKKIYKKLRQCFAFEFRGKKFLCTHGGLPLVPKLTLVSAKEMIHGVGKYETEIGEIYSENYKKDLCQDFIQVHGHRGINDGEYSYCLEARVEFGGELKILTIDNNGNIKKSGIKNDVYNRGLKLPMSDVTEKVEFNTANELINEMIGHKFITVKECDYNLISLNFNREAFNKKKWNDLTIKARGLFVDKDSGEVKIRSYNKFFNFGERHINLGYLNKYATYPIRVFKKYNGFLGLASVVNNEVVLTSKSVTSGKYKDIFQNIWDKVESGVRELLKKTMIENNCTAVFEVVSPEYDPHIIKYDKEHLYLLDFIENKLDLDTYNIDLEFSENLMKKVEFSSDLLTKKEELIRLENYDELYNFLHEKTMSLEEFEGYVLCDNSGFMFKFKLPYYTLWKERRAWLERYRSALAKGKKVEVTEKDEHRHFKKFLLKLGKDKLEGLSIIDVRELYEKEN</sequence>
<gene>
    <name evidence="3" type="ORF">CBG54_07855</name>
</gene>
<dbReference type="InterPro" id="IPR019039">
    <property type="entry name" value="T4-Rnl1-like_N"/>
</dbReference>
<evidence type="ECO:0000259" key="1">
    <source>
        <dbReference type="Pfam" id="PF00149"/>
    </source>
</evidence>
<protein>
    <submittedName>
        <fullName evidence="3">2',3'-cyclic-nucleotide 2'-phosphodiesterase</fullName>
    </submittedName>
</protein>
<dbReference type="SUPFAM" id="SSF52540">
    <property type="entry name" value="P-loop containing nucleoside triphosphate hydrolases"/>
    <property type="match status" value="1"/>
</dbReference>
<dbReference type="InterPro" id="IPR029052">
    <property type="entry name" value="Metallo-depent_PP-like"/>
</dbReference>
<dbReference type="PANTHER" id="PTHR11668">
    <property type="entry name" value="SERINE/THREONINE PROTEIN PHOSPHATASE"/>
    <property type="match status" value="1"/>
</dbReference>
<dbReference type="EMBL" id="NIRN01000001">
    <property type="protein sequence ID" value="PHI06948.1"/>
    <property type="molecule type" value="Genomic_DNA"/>
</dbReference>
<dbReference type="Gene3D" id="3.60.21.10">
    <property type="match status" value="1"/>
</dbReference>
<dbReference type="InterPro" id="IPR027417">
    <property type="entry name" value="P-loop_NTPase"/>
</dbReference>
<dbReference type="Pfam" id="PF13671">
    <property type="entry name" value="AAA_33"/>
    <property type="match status" value="1"/>
</dbReference>
<organism evidence="3 4">
    <name type="scientific">Fusobacterium nucleatum subsp. polymorphum</name>
    <name type="common">Fusobacterium polymorphum</name>
    <dbReference type="NCBI Taxonomy" id="76857"/>
    <lineage>
        <taxon>Bacteria</taxon>
        <taxon>Fusobacteriati</taxon>
        <taxon>Fusobacteriota</taxon>
        <taxon>Fusobacteriia</taxon>
        <taxon>Fusobacteriales</taxon>
        <taxon>Fusobacteriaceae</taxon>
        <taxon>Fusobacterium</taxon>
    </lineage>
</organism>
<dbReference type="InterPro" id="IPR004843">
    <property type="entry name" value="Calcineurin-like_PHP"/>
</dbReference>
<evidence type="ECO:0000313" key="4">
    <source>
        <dbReference type="Proteomes" id="UP000224182"/>
    </source>
</evidence>
<dbReference type="InterPro" id="IPR050341">
    <property type="entry name" value="PP1_catalytic_subunit"/>
</dbReference>
<dbReference type="Proteomes" id="UP000224182">
    <property type="component" value="Unassembled WGS sequence"/>
</dbReference>
<feature type="domain" description="T4 RNA ligase 1-like N-terminal" evidence="2">
    <location>
        <begin position="462"/>
        <end position="672"/>
    </location>
</feature>
<evidence type="ECO:0000313" key="3">
    <source>
        <dbReference type="EMBL" id="PHI06948.1"/>
    </source>
</evidence>
<comment type="caution">
    <text evidence="3">The sequence shown here is derived from an EMBL/GenBank/DDBJ whole genome shotgun (WGS) entry which is preliminary data.</text>
</comment>
<feature type="domain" description="Calcineurin-like phosphoesterase" evidence="1">
    <location>
        <begin position="179"/>
        <end position="367"/>
    </location>
</feature>
<evidence type="ECO:0000259" key="2">
    <source>
        <dbReference type="Pfam" id="PF09511"/>
    </source>
</evidence>
<dbReference type="AlphaFoldDB" id="A0A2C6BMW4"/>
<dbReference type="Gene3D" id="3.40.50.300">
    <property type="entry name" value="P-loop containing nucleotide triphosphate hydrolases"/>
    <property type="match status" value="1"/>
</dbReference>
<proteinExistence type="predicted"/>
<dbReference type="SUPFAM" id="SSF56300">
    <property type="entry name" value="Metallo-dependent phosphatases"/>
    <property type="match status" value="1"/>
</dbReference>
<dbReference type="PANTHER" id="PTHR11668:SF496">
    <property type="entry name" value="SERINE_THREONINE-PROTEIN PHOSPHATASE"/>
    <property type="match status" value="1"/>
</dbReference>
<dbReference type="Pfam" id="PF00149">
    <property type="entry name" value="Metallophos"/>
    <property type="match status" value="1"/>
</dbReference>